<dbReference type="OrthoDB" id="6305173at2"/>
<proteinExistence type="predicted"/>
<dbReference type="Pfam" id="PF13403">
    <property type="entry name" value="Hint_2"/>
    <property type="match status" value="1"/>
</dbReference>
<dbReference type="InterPro" id="IPR028992">
    <property type="entry name" value="Hedgehog/Intein_dom"/>
</dbReference>
<feature type="domain" description="Hedgehog/Intein (Hint)" evidence="1">
    <location>
        <begin position="398"/>
        <end position="535"/>
    </location>
</feature>
<dbReference type="InterPro" id="IPR036844">
    <property type="entry name" value="Hint_dom_sf"/>
</dbReference>
<reference evidence="2 3" key="1">
    <citation type="submission" date="2017-03" db="EMBL/GenBank/DDBJ databases">
        <authorList>
            <person name="Afonso C.L."/>
            <person name="Miller P.J."/>
            <person name="Scott M.A."/>
            <person name="Spackman E."/>
            <person name="Goraichik I."/>
            <person name="Dimitrov K.M."/>
            <person name="Suarez D.L."/>
            <person name="Swayne D.E."/>
        </authorList>
    </citation>
    <scope>NUCLEOTIDE SEQUENCE [LARGE SCALE GENOMIC DNA]</scope>
    <source>
        <strain evidence="2 3">CECT 7023</strain>
    </source>
</reference>
<name>A0A1Y5SK86_9RHOB</name>
<dbReference type="RefSeq" id="WP_085878487.1">
    <property type="nucleotide sequence ID" value="NZ_FWFZ01000006.1"/>
</dbReference>
<dbReference type="SUPFAM" id="SSF51294">
    <property type="entry name" value="Hedgehog/intein (Hint) domain"/>
    <property type="match status" value="1"/>
</dbReference>
<gene>
    <name evidence="2" type="ORF">ROA7023_01616</name>
</gene>
<evidence type="ECO:0000313" key="2">
    <source>
        <dbReference type="EMBL" id="SLN41013.1"/>
    </source>
</evidence>
<protein>
    <recommendedName>
        <fullName evidence="1">Hedgehog/Intein (Hint) domain-containing protein</fullName>
    </recommendedName>
</protein>
<dbReference type="EMBL" id="FWFZ01000006">
    <property type="protein sequence ID" value="SLN41013.1"/>
    <property type="molecule type" value="Genomic_DNA"/>
</dbReference>
<dbReference type="AlphaFoldDB" id="A0A1Y5SK86"/>
<dbReference type="Proteomes" id="UP000193900">
    <property type="component" value="Unassembled WGS sequence"/>
</dbReference>
<keyword evidence="3" id="KW-1185">Reference proteome</keyword>
<sequence length="585" mass="60620">MPIYYFVARNDPSPAADELRAGQTVEVSSGDVYYFTDAADDDVTFENRVGGGIDTIAIHFDAAPLSAYTVELKAGVTGTFEVAPGIDASGIEVAARYSSGLDLTVGDAGRIGPVSGSSVGADTILLGQDATIDGDLSLGSGLGSSDVDLGSGSSILGRITGGGGTDDIALGDRVTVTGDISLDKGADTLTIGDGGSYGKVSLGDGADTLTIGSNNVFAKGIDTGNSPDAVTIGDGNTINGDLSAGAGADSLTIGDGNTITGDLLAGAGADTVTIGDNIVIDGGIDGGDGNDTFEIGDFARFTDFYGGNGADYLNIGFIDGSVPTIIDGVSHDGGDGDTTNDDTLRLAISPTDRAGFETMLANEGYVFDGDQWVADSGTNYHLTWNSVSIRDWENIQVVCFARGTLIRTPLGDRPIEDLDKGDLVCTRDGRSQPIRWIASTTVPAHGHLAPIRFETGALCNARPLVVSPQHRMLVTGWQAELLFGAEELLCPAKALVNDRTIRARECGFVQYFHMLFDRHEIVLAEGAPSESFHPGLTGLDSLSIACRDELFELFPELEGSPAAYGGTARTVLTYREGQVLSAALA</sequence>
<accession>A0A1Y5SK86</accession>
<evidence type="ECO:0000313" key="3">
    <source>
        <dbReference type="Proteomes" id="UP000193900"/>
    </source>
</evidence>
<dbReference type="Gene3D" id="2.160.20.160">
    <property type="match status" value="1"/>
</dbReference>
<dbReference type="Gene3D" id="2.170.16.10">
    <property type="entry name" value="Hedgehog/Intein (Hint) domain"/>
    <property type="match status" value="1"/>
</dbReference>
<evidence type="ECO:0000259" key="1">
    <source>
        <dbReference type="Pfam" id="PF13403"/>
    </source>
</evidence>
<dbReference type="PRINTS" id="PR00313">
    <property type="entry name" value="CABNDNGRPT"/>
</dbReference>
<organism evidence="2 3">
    <name type="scientific">Roseisalinus antarcticus</name>
    <dbReference type="NCBI Taxonomy" id="254357"/>
    <lineage>
        <taxon>Bacteria</taxon>
        <taxon>Pseudomonadati</taxon>
        <taxon>Pseudomonadota</taxon>
        <taxon>Alphaproteobacteria</taxon>
        <taxon>Rhodobacterales</taxon>
        <taxon>Roseobacteraceae</taxon>
        <taxon>Roseisalinus</taxon>
    </lineage>
</organism>